<accession>A0A1Z2XQ78</accession>
<organism evidence="8 11">
    <name type="scientific">Acutalibacter muris</name>
    <dbReference type="NCBI Taxonomy" id="1796620"/>
    <lineage>
        <taxon>Bacteria</taxon>
        <taxon>Bacillati</taxon>
        <taxon>Bacillota</taxon>
        <taxon>Clostridia</taxon>
        <taxon>Eubacteriales</taxon>
        <taxon>Acutalibacteraceae</taxon>
        <taxon>Acutalibacter</taxon>
    </lineage>
</organism>
<dbReference type="NCBIfam" id="NF033592">
    <property type="entry name" value="transpos_IS4_1"/>
    <property type="match status" value="1"/>
</dbReference>
<dbReference type="Proteomes" id="UP000596035">
    <property type="component" value="Chromosome"/>
</dbReference>
<dbReference type="EMBL" id="CP021422">
    <property type="protein sequence ID" value="ASB41920.1"/>
    <property type="molecule type" value="Genomic_DNA"/>
</dbReference>
<proteinExistence type="inferred from homology"/>
<dbReference type="AlphaFoldDB" id="A0A1Z2XQ78"/>
<reference evidence="6" key="1">
    <citation type="journal article" date="2017" name="Genome Announc.">
        <title>High-Quality Whole-Genome Sequences of the Oligo-Mouse-Microbiota Bacterial Community.</title>
        <authorList>
            <person name="Garzetti D."/>
            <person name="Brugiroux S."/>
            <person name="Bunk B."/>
            <person name="Pukall R."/>
            <person name="McCoy K.D."/>
            <person name="Macpherson A.J."/>
            <person name="Stecher B."/>
        </authorList>
    </citation>
    <scope>NUCLEOTIDE SEQUENCE</scope>
    <source>
        <strain evidence="6">KB18</strain>
    </source>
</reference>
<name>A0A1Z2XQ78_9FIRM</name>
<dbReference type="EMBL" id="CP021422">
    <property type="protein sequence ID" value="ASB40602.1"/>
    <property type="molecule type" value="Genomic_DNA"/>
</dbReference>
<comment type="similarity">
    <text evidence="1">Belongs to the transposase 11 family.</text>
</comment>
<dbReference type="SUPFAM" id="SSF53098">
    <property type="entry name" value="Ribonuclease H-like"/>
    <property type="match status" value="1"/>
</dbReference>
<dbReference type="KEGG" id="amur:ADH66_15410"/>
<evidence type="ECO:0000313" key="10">
    <source>
        <dbReference type="Proteomes" id="UP000196710"/>
    </source>
</evidence>
<dbReference type="KEGG" id="amur:ADH66_07990"/>
<evidence type="ECO:0000256" key="2">
    <source>
        <dbReference type="ARBA" id="ARBA00022578"/>
    </source>
</evidence>
<reference evidence="8 11" key="3">
    <citation type="submission" date="2020-11" db="EMBL/GenBank/DDBJ databases">
        <title>Closed and high quality bacterial genomes of the OMM12 community.</title>
        <authorList>
            <person name="Marbouty M."/>
            <person name="Lamy-Besnier Q."/>
            <person name="Debarbieux L."/>
            <person name="Koszul R."/>
        </authorList>
    </citation>
    <scope>NUCLEOTIDE SEQUENCE [LARGE SCALE GENOMIC DNA]</scope>
    <source>
        <strain evidence="8 11">KB18</strain>
    </source>
</reference>
<evidence type="ECO:0000313" key="11">
    <source>
        <dbReference type="Proteomes" id="UP000596035"/>
    </source>
</evidence>
<dbReference type="Pfam" id="PF01609">
    <property type="entry name" value="DDE_Tnp_1"/>
    <property type="match status" value="1"/>
</dbReference>
<dbReference type="RefSeq" id="WP_066533705.1">
    <property type="nucleotide sequence ID" value="NZ_CP021422.1"/>
</dbReference>
<dbReference type="EMBL" id="CP065321">
    <property type="protein sequence ID" value="QQR31186.1"/>
    <property type="molecule type" value="Genomic_DNA"/>
</dbReference>
<dbReference type="InterPro" id="IPR002559">
    <property type="entry name" value="Transposase_11"/>
</dbReference>
<dbReference type="PANTHER" id="PTHR33258:SF1">
    <property type="entry name" value="TRANSPOSASE INSL FOR INSERTION SEQUENCE ELEMENT IS186A-RELATED"/>
    <property type="match status" value="1"/>
</dbReference>
<dbReference type="InterPro" id="IPR012337">
    <property type="entry name" value="RNaseH-like_sf"/>
</dbReference>
<evidence type="ECO:0000313" key="8">
    <source>
        <dbReference type="EMBL" id="QQR29880.1"/>
    </source>
</evidence>
<gene>
    <name evidence="6" type="ORF">ADH66_07990</name>
    <name evidence="7" type="ORF">ADH66_15410</name>
    <name evidence="9" type="ORF">I5Q82_05790</name>
    <name evidence="8" type="ORF">I5Q82_18030</name>
</gene>
<evidence type="ECO:0000313" key="7">
    <source>
        <dbReference type="EMBL" id="ASB41920.1"/>
    </source>
</evidence>
<sequence length="435" mass="50467">MKQTAKNLRKKLLSQVRKMGKNPQIYASRPGRDFTRRRALDFEKILLLLLTMSCESVGKNLMKAFRFQEKTPSASAFVQQRKKLLPKALEDLFHSFSNSLTPEKKYRGYRLLAVDGMSLKSSAYPADLLSYLPGTDRQHGWNKHLINALFDLENGIYTDLIVQKEHEKNEGKALCEMTDRSRISEPVILLADRNYASLNNLAHLENRGWKYVLRLKERDSVFGVKLPCFPEFDIPASLTLGRLTKRKLETRNIPVPADFYKLTSQRVFDFLPAESVGFYRLSFRIVRVNFCNGKTETFLTNLNKNQFPPETLKALYAKRWGIETSFRSLKYSVALIHLHSKIPELILQEVFAAFLIFNFAQAAAWNVELSCHKTKQKQRLNFSDAVFACCAFLRKPFRELEGLLYRKRFPVRRGRAFQRPVSSGNRISWFYLPAR</sequence>
<keyword evidence="3" id="KW-0238">DNA-binding</keyword>
<evidence type="ECO:0000256" key="4">
    <source>
        <dbReference type="ARBA" id="ARBA00023172"/>
    </source>
</evidence>
<keyword evidence="4" id="KW-0233">DNA recombination</keyword>
<dbReference type="Proteomes" id="UP000196710">
    <property type="component" value="Chromosome"/>
</dbReference>
<evidence type="ECO:0000259" key="5">
    <source>
        <dbReference type="Pfam" id="PF01609"/>
    </source>
</evidence>
<dbReference type="GO" id="GO:0004803">
    <property type="term" value="F:transposase activity"/>
    <property type="evidence" value="ECO:0007669"/>
    <property type="project" value="InterPro"/>
</dbReference>
<keyword evidence="2" id="KW-0815">Transposition</keyword>
<keyword evidence="10" id="KW-1185">Reference proteome</keyword>
<dbReference type="InterPro" id="IPR047952">
    <property type="entry name" value="Transpos_IS4"/>
</dbReference>
<dbReference type="GO" id="GO:0003677">
    <property type="term" value="F:DNA binding"/>
    <property type="evidence" value="ECO:0007669"/>
    <property type="project" value="UniProtKB-KW"/>
</dbReference>
<dbReference type="GO" id="GO:0006313">
    <property type="term" value="P:DNA transposition"/>
    <property type="evidence" value="ECO:0007669"/>
    <property type="project" value="InterPro"/>
</dbReference>
<evidence type="ECO:0000313" key="6">
    <source>
        <dbReference type="EMBL" id="ASB40602.1"/>
    </source>
</evidence>
<evidence type="ECO:0000256" key="1">
    <source>
        <dbReference type="ARBA" id="ARBA00010075"/>
    </source>
</evidence>
<dbReference type="PANTHER" id="PTHR33258">
    <property type="entry name" value="TRANSPOSASE INSL FOR INSERTION SEQUENCE ELEMENT IS186A-RELATED"/>
    <property type="match status" value="1"/>
</dbReference>
<reference evidence="10" key="2">
    <citation type="submission" date="2017-05" db="EMBL/GenBank/DDBJ databases">
        <title>Improved OligoMM genomes.</title>
        <authorList>
            <person name="Garzetti D."/>
        </authorList>
    </citation>
    <scope>NUCLEOTIDE SEQUENCE [LARGE SCALE GENOMIC DNA]</scope>
    <source>
        <strain evidence="10">KB18</strain>
    </source>
</reference>
<feature type="domain" description="Transposase IS4-like" evidence="5">
    <location>
        <begin position="108"/>
        <end position="359"/>
    </location>
</feature>
<protein>
    <submittedName>
        <fullName evidence="8">IS4 family transposase</fullName>
    </submittedName>
    <submittedName>
        <fullName evidence="6">IS4/IS5 family transposase</fullName>
    </submittedName>
</protein>
<evidence type="ECO:0000256" key="3">
    <source>
        <dbReference type="ARBA" id="ARBA00023125"/>
    </source>
</evidence>
<evidence type="ECO:0000313" key="9">
    <source>
        <dbReference type="EMBL" id="QQR31186.1"/>
    </source>
</evidence>
<dbReference type="EMBL" id="CP065321">
    <property type="protein sequence ID" value="QQR29880.1"/>
    <property type="molecule type" value="Genomic_DNA"/>
</dbReference>